<dbReference type="SUPFAM" id="SSF56529">
    <property type="entry name" value="FAH"/>
    <property type="match status" value="1"/>
</dbReference>
<evidence type="ECO:0000256" key="2">
    <source>
        <dbReference type="ARBA" id="ARBA00022723"/>
    </source>
</evidence>
<dbReference type="Gene3D" id="3.40.50.1820">
    <property type="entry name" value="alpha/beta hydrolase"/>
    <property type="match status" value="1"/>
</dbReference>
<evidence type="ECO:0000313" key="6">
    <source>
        <dbReference type="EMBL" id="KAJ5187574.1"/>
    </source>
</evidence>
<dbReference type="Pfam" id="PF01557">
    <property type="entry name" value="FAA_hydrolase"/>
    <property type="match status" value="1"/>
</dbReference>
<keyword evidence="7" id="KW-1185">Reference proteome</keyword>
<dbReference type="InterPro" id="IPR029058">
    <property type="entry name" value="AB_hydrolase_fold"/>
</dbReference>
<proteinExistence type="inferred from homology"/>
<evidence type="ECO:0000259" key="4">
    <source>
        <dbReference type="Pfam" id="PF01557"/>
    </source>
</evidence>
<dbReference type="GO" id="GO:0046872">
    <property type="term" value="F:metal ion binding"/>
    <property type="evidence" value="ECO:0007669"/>
    <property type="project" value="UniProtKB-KW"/>
</dbReference>
<comment type="similarity">
    <text evidence="1">Belongs to the FAH family.</text>
</comment>
<comment type="caution">
    <text evidence="6">The sequence shown here is derived from an EMBL/GenBank/DDBJ whole genome shotgun (WGS) entry which is preliminary data.</text>
</comment>
<feature type="domain" description="AB hydrolase-1" evidence="3">
    <location>
        <begin position="774"/>
        <end position="1003"/>
    </location>
</feature>
<evidence type="ECO:0000256" key="1">
    <source>
        <dbReference type="ARBA" id="ARBA00010211"/>
    </source>
</evidence>
<dbReference type="SUPFAM" id="SSF51556">
    <property type="entry name" value="Metallo-dependent hydrolases"/>
    <property type="match status" value="1"/>
</dbReference>
<dbReference type="GO" id="GO:0006107">
    <property type="term" value="P:oxaloacetate metabolic process"/>
    <property type="evidence" value="ECO:0007669"/>
    <property type="project" value="UniProtKB-ARBA"/>
</dbReference>
<dbReference type="OrthoDB" id="194468at2759"/>
<feature type="domain" description="Amidohydrolase-related" evidence="5">
    <location>
        <begin position="65"/>
        <end position="409"/>
    </location>
</feature>
<dbReference type="GO" id="GO:0017000">
    <property type="term" value="P:antibiotic biosynthetic process"/>
    <property type="evidence" value="ECO:0007669"/>
    <property type="project" value="UniProtKB-ARBA"/>
</dbReference>
<evidence type="ECO:0000313" key="7">
    <source>
        <dbReference type="Proteomes" id="UP001150942"/>
    </source>
</evidence>
<sequence length="1015" mass="110101">MADWGSPLPTRKLAPYEDVQFDPALQPRAHRMTGERIDYVGVVPEVEKLRKETGVVVIQGNGRTLMSGLGDAHTHLTWNGSALDNLGEIGVEEHTITTARSAMMYLDSGYTMCYGAASAKDRLDCVIRNAINEGSIPGPRYLANGKEIARRGGELTAGITAYADGPLEMREVIRHHADLGVDQIKLSMSGEEILEARAAQDSFFDEAETEACVDEAHRLGLRVCSHARARDAVAQCVKYGVDVIYHASYIDEATMDELERNKHRHIVAPALNWLYATTYEAGPFGYSFDDAEQAGYKKELEIAVRAMKEMHQRGITVLPGGDYGFAWTPHGTYARDLEHFVKMLEFTPMEAIIAATAGVAKLFMREHELGKVQPGYFADMILINGNPLEDVTILQDHSKLDVILINGRIHKASPRDLILEKEGPPSQLPVTKPKSEYSNYMAYLDDQGRSRVGHLDLNSSMVTPLAMRSGAPITSLYQVIELNNAAVAYGDSLPLESVQVQAPIDDRDILAVGKNYVDHAVEFNRSGYDSSDKTDQPTHPVIFTKRSTSIVPCGAEIYPHPLFTSTLDYEGEIGVIIGKTGFQVEEKDAHNYVWGYTIINDVTAREKQRDHKQFYLGKSSDTFCPMGPIAVPASELPTKLRVQTFVNGEKRQDGTTDDLIFSVAKLIKTVSEAQTIRPGDIIATGTPAGVGFGQNPASFLKTGDKVEVSVTGLGCLTNVVAGPKGENEIAKRVQLESHLATLNLESTAGGAGLTVLGEKAIHLRKTGTGPNVAVFVHGLGGSTEYFTPIIKAPGFEERYSSYVYDLEGHGLSPSNISSVVSIDSFAEDLGNVINATGASSVTLFAHSLGCLIAMAYAVDHPSRIERMILMGPPPCPLPEAAKLGMANRAESVRDKGMMASGVADAVSEAGTSSATKVYHTVSFAAVRASLLTTNPEGYAKACTALAAITSPLSVEKLNMPILLITGDEDKTSPVKVVTDLHEKLPNSKLEVLRHTGHWHIYENSEGISRAIKMST</sequence>
<dbReference type="InterPro" id="IPR011059">
    <property type="entry name" value="Metal-dep_hydrolase_composite"/>
</dbReference>
<dbReference type="CDD" id="cd01299">
    <property type="entry name" value="Met_dep_hydrolase_A"/>
    <property type="match status" value="1"/>
</dbReference>
<dbReference type="AlphaFoldDB" id="A0A9W9IYU6"/>
<dbReference type="Gene3D" id="3.90.850.10">
    <property type="entry name" value="Fumarylacetoacetase-like, C-terminal domain"/>
    <property type="match status" value="1"/>
</dbReference>
<dbReference type="SUPFAM" id="SSF51338">
    <property type="entry name" value="Composite domain of metallo-dependent hydrolases"/>
    <property type="match status" value="1"/>
</dbReference>
<dbReference type="Gene3D" id="3.20.20.140">
    <property type="entry name" value="Metal-dependent hydrolases"/>
    <property type="match status" value="1"/>
</dbReference>
<dbReference type="FunFam" id="3.90.850.10:FF:000002">
    <property type="entry name" value="2-hydroxyhepta-2,4-diene-1,7-dioate isomerase"/>
    <property type="match status" value="1"/>
</dbReference>
<dbReference type="Proteomes" id="UP001150942">
    <property type="component" value="Unassembled WGS sequence"/>
</dbReference>
<dbReference type="Pfam" id="PF01979">
    <property type="entry name" value="Amidohydro_1"/>
    <property type="match status" value="1"/>
</dbReference>
<reference evidence="6" key="1">
    <citation type="submission" date="2022-11" db="EMBL/GenBank/DDBJ databases">
        <authorList>
            <person name="Petersen C."/>
        </authorList>
    </citation>
    <scope>NUCLEOTIDE SEQUENCE</scope>
    <source>
        <strain evidence="6">IBT 20477</strain>
    </source>
</reference>
<evidence type="ECO:0000259" key="5">
    <source>
        <dbReference type="Pfam" id="PF01979"/>
    </source>
</evidence>
<dbReference type="InterPro" id="IPR057744">
    <property type="entry name" value="OTAase-like"/>
</dbReference>
<name>A0A9W9IYU6_9EURO</name>
<dbReference type="InterPro" id="IPR011234">
    <property type="entry name" value="Fumarylacetoacetase-like_C"/>
</dbReference>
<dbReference type="InterPro" id="IPR006680">
    <property type="entry name" value="Amidohydro-rel"/>
</dbReference>
<dbReference type="PRINTS" id="PR00111">
    <property type="entry name" value="ABHYDROLASE"/>
</dbReference>
<dbReference type="InterPro" id="IPR036663">
    <property type="entry name" value="Fumarylacetoacetase_C_sf"/>
</dbReference>
<dbReference type="PANTHER" id="PTHR11820:SF7">
    <property type="entry name" value="ACYLPYRUVASE FAHD1, MITOCHONDRIAL"/>
    <property type="match status" value="1"/>
</dbReference>
<evidence type="ECO:0000259" key="3">
    <source>
        <dbReference type="Pfam" id="PF00561"/>
    </source>
</evidence>
<dbReference type="GO" id="GO:0050163">
    <property type="term" value="F:oxaloacetate tautomerase activity"/>
    <property type="evidence" value="ECO:0007669"/>
    <property type="project" value="UniProtKB-ARBA"/>
</dbReference>
<dbReference type="InterPro" id="IPR000073">
    <property type="entry name" value="AB_hydrolase_1"/>
</dbReference>
<protein>
    <submittedName>
        <fullName evidence="6">Fumarylacetoacetate hydrolase</fullName>
    </submittedName>
</protein>
<dbReference type="PANTHER" id="PTHR11820">
    <property type="entry name" value="ACYLPYRUVASE"/>
    <property type="match status" value="1"/>
</dbReference>
<dbReference type="Pfam" id="PF00561">
    <property type="entry name" value="Abhydrolase_1"/>
    <property type="match status" value="1"/>
</dbReference>
<keyword evidence="6" id="KW-0378">Hydrolase</keyword>
<gene>
    <name evidence="6" type="ORF">N7449_010568</name>
</gene>
<feature type="domain" description="Fumarylacetoacetase-like C-terminal" evidence="4">
    <location>
        <begin position="509"/>
        <end position="720"/>
    </location>
</feature>
<dbReference type="Gene3D" id="2.30.40.10">
    <property type="entry name" value="Urease, subunit C, domain 1"/>
    <property type="match status" value="1"/>
</dbReference>
<accession>A0A9W9IYU6</accession>
<organism evidence="6 7">
    <name type="scientific">Penicillium cf. viridicatum</name>
    <dbReference type="NCBI Taxonomy" id="2972119"/>
    <lineage>
        <taxon>Eukaryota</taxon>
        <taxon>Fungi</taxon>
        <taxon>Dikarya</taxon>
        <taxon>Ascomycota</taxon>
        <taxon>Pezizomycotina</taxon>
        <taxon>Eurotiomycetes</taxon>
        <taxon>Eurotiomycetidae</taxon>
        <taxon>Eurotiales</taxon>
        <taxon>Aspergillaceae</taxon>
        <taxon>Penicillium</taxon>
    </lineage>
</organism>
<reference evidence="6" key="2">
    <citation type="journal article" date="2023" name="IMA Fungus">
        <title>Comparative genomic study of the Penicillium genus elucidates a diverse pangenome and 15 lateral gene transfer events.</title>
        <authorList>
            <person name="Petersen C."/>
            <person name="Sorensen T."/>
            <person name="Nielsen M.R."/>
            <person name="Sondergaard T.E."/>
            <person name="Sorensen J.L."/>
            <person name="Fitzpatrick D.A."/>
            <person name="Frisvad J.C."/>
            <person name="Nielsen K.L."/>
        </authorList>
    </citation>
    <scope>NUCLEOTIDE SEQUENCE</scope>
    <source>
        <strain evidence="6">IBT 20477</strain>
    </source>
</reference>
<dbReference type="SUPFAM" id="SSF53474">
    <property type="entry name" value="alpha/beta-Hydrolases"/>
    <property type="match status" value="1"/>
</dbReference>
<keyword evidence="2" id="KW-0479">Metal-binding</keyword>
<dbReference type="GO" id="GO:0072330">
    <property type="term" value="P:monocarboxylic acid biosynthetic process"/>
    <property type="evidence" value="ECO:0007669"/>
    <property type="project" value="UniProtKB-ARBA"/>
</dbReference>
<dbReference type="InterPro" id="IPR032466">
    <property type="entry name" value="Metal_Hydrolase"/>
</dbReference>
<dbReference type="EMBL" id="JAPQKQ010000007">
    <property type="protein sequence ID" value="KAJ5187574.1"/>
    <property type="molecule type" value="Genomic_DNA"/>
</dbReference>
<dbReference type="GO" id="GO:0016810">
    <property type="term" value="F:hydrolase activity, acting on carbon-nitrogen (but not peptide) bonds"/>
    <property type="evidence" value="ECO:0007669"/>
    <property type="project" value="InterPro"/>
</dbReference>
<dbReference type="GO" id="GO:0018773">
    <property type="term" value="F:acetylpyruvate hydrolase activity"/>
    <property type="evidence" value="ECO:0007669"/>
    <property type="project" value="TreeGrafter"/>
</dbReference>